<dbReference type="EMBL" id="MGJN01000018">
    <property type="protein sequence ID" value="OGN06627.1"/>
    <property type="molecule type" value="Genomic_DNA"/>
</dbReference>
<evidence type="ECO:0000313" key="3">
    <source>
        <dbReference type="EMBL" id="OGN06627.1"/>
    </source>
</evidence>
<dbReference type="AlphaFoldDB" id="A0A1F8F0G6"/>
<organism evidence="3 4">
    <name type="scientific">Candidatus Yanofskybacteria bacterium RIFCSPHIGHO2_02_FULL_38_22b</name>
    <dbReference type="NCBI Taxonomy" id="1802673"/>
    <lineage>
        <taxon>Bacteria</taxon>
        <taxon>Candidatus Yanofskyibacteriota</taxon>
    </lineage>
</organism>
<evidence type="ECO:0000259" key="2">
    <source>
        <dbReference type="PROSITE" id="PS51781"/>
    </source>
</evidence>
<protein>
    <recommendedName>
        <fullName evidence="2">SH3b domain-containing protein</fullName>
    </recommendedName>
</protein>
<dbReference type="PROSITE" id="PS51781">
    <property type="entry name" value="SH3B"/>
    <property type="match status" value="1"/>
</dbReference>
<dbReference type="Pfam" id="PF08239">
    <property type="entry name" value="SH3_3"/>
    <property type="match status" value="1"/>
</dbReference>
<dbReference type="SMART" id="SM00287">
    <property type="entry name" value="SH3b"/>
    <property type="match status" value="1"/>
</dbReference>
<evidence type="ECO:0000313" key="4">
    <source>
        <dbReference type="Proteomes" id="UP000176834"/>
    </source>
</evidence>
<reference evidence="3 4" key="1">
    <citation type="journal article" date="2016" name="Nat. Commun.">
        <title>Thousands of microbial genomes shed light on interconnected biogeochemical processes in an aquifer system.</title>
        <authorList>
            <person name="Anantharaman K."/>
            <person name="Brown C.T."/>
            <person name="Hug L.A."/>
            <person name="Sharon I."/>
            <person name="Castelle C.J."/>
            <person name="Probst A.J."/>
            <person name="Thomas B.C."/>
            <person name="Singh A."/>
            <person name="Wilkins M.J."/>
            <person name="Karaoz U."/>
            <person name="Brodie E.L."/>
            <person name="Williams K.H."/>
            <person name="Hubbard S.S."/>
            <person name="Banfield J.F."/>
        </authorList>
    </citation>
    <scope>NUCLEOTIDE SEQUENCE [LARGE SCALE GENOMIC DNA]</scope>
</reference>
<evidence type="ECO:0000256" key="1">
    <source>
        <dbReference type="SAM" id="MobiDB-lite"/>
    </source>
</evidence>
<proteinExistence type="predicted"/>
<dbReference type="InterPro" id="IPR003646">
    <property type="entry name" value="SH3-like_bac-type"/>
</dbReference>
<feature type="compositionally biased region" description="Gly residues" evidence="1">
    <location>
        <begin position="145"/>
        <end position="154"/>
    </location>
</feature>
<gene>
    <name evidence="3" type="ORF">A3B86_00330</name>
</gene>
<feature type="region of interest" description="Disordered" evidence="1">
    <location>
        <begin position="117"/>
        <end position="183"/>
    </location>
</feature>
<accession>A0A1F8F0G6</accession>
<feature type="domain" description="SH3b" evidence="2">
    <location>
        <begin position="346"/>
        <end position="409"/>
    </location>
</feature>
<sequence length="412" mass="42823">MKQLKTNFSLPILVIVLMLSVLLVGADQARASVTYAQDTTWNADVGNITIEANSTATTVTTTGVTMTISLVSGNKIVLNSTAGLQLSNNGGHSYTCDETGSHLSVNSTTTQTFNLTPLSTTCSSGGGSSSGGTASSTPTPTPTPLGGGSGGGGETTPASTPAPTTTPTPTSTPPAVSVSKPTPASRGFINLAAVSLKDGDVVSAAGSSDPDVYIVNPHGYKRLFLNPAIFGFYGHLGGFTKVKSTTSVTRDVFVTSGLFRNCETNDVRVYGVETTGEDTGILHWVNTTGEQAVADDTEFFKKVFCINTKEFSWYNLGADYTSVNQVPDYSRSNVSSSTPAPVPSANKYKVVSSAGYLNVRASAATTSSVLGQLTAGDMVTSLGQEGVWHKIMFEGQDAWVHGDYLQAAELSN</sequence>
<dbReference type="Gene3D" id="2.30.30.40">
    <property type="entry name" value="SH3 Domains"/>
    <property type="match status" value="1"/>
</dbReference>
<feature type="compositionally biased region" description="Low complexity" evidence="1">
    <location>
        <begin position="173"/>
        <end position="183"/>
    </location>
</feature>
<dbReference type="Proteomes" id="UP000176834">
    <property type="component" value="Unassembled WGS sequence"/>
</dbReference>
<name>A0A1F8F0G6_9BACT</name>
<comment type="caution">
    <text evidence="3">The sequence shown here is derived from an EMBL/GenBank/DDBJ whole genome shotgun (WGS) entry which is preliminary data.</text>
</comment>